<feature type="transmembrane region" description="Helical" evidence="7">
    <location>
        <begin position="12"/>
        <end position="34"/>
    </location>
</feature>
<name>A0A4Y2HGK9_ARAVE</name>
<feature type="transmembrane region" description="Helical" evidence="7">
    <location>
        <begin position="281"/>
        <end position="298"/>
    </location>
</feature>
<dbReference type="EMBL" id="BGPR01001931">
    <property type="protein sequence ID" value="GBM64496.1"/>
    <property type="molecule type" value="Genomic_DNA"/>
</dbReference>
<feature type="transmembrane region" description="Helical" evidence="7">
    <location>
        <begin position="40"/>
        <end position="63"/>
    </location>
</feature>
<feature type="transmembrane region" description="Helical" evidence="7">
    <location>
        <begin position="416"/>
        <end position="436"/>
    </location>
</feature>
<feature type="domain" description="Amino acid transporter transmembrane" evidence="8">
    <location>
        <begin position="13"/>
        <end position="65"/>
    </location>
</feature>
<gene>
    <name evidence="9" type="primary">TMEM104</name>
    <name evidence="9" type="ORF">AVEN_123692_1</name>
</gene>
<evidence type="ECO:0000256" key="1">
    <source>
        <dbReference type="ARBA" id="ARBA00004141"/>
    </source>
</evidence>
<feature type="transmembrane region" description="Helical" evidence="7">
    <location>
        <begin position="252"/>
        <end position="269"/>
    </location>
</feature>
<dbReference type="PANTHER" id="PTHR16189:SF0">
    <property type="entry name" value="TRANSMEMBRANE PROTEIN 104"/>
    <property type="match status" value="1"/>
</dbReference>
<evidence type="ECO:0000256" key="4">
    <source>
        <dbReference type="ARBA" id="ARBA00023136"/>
    </source>
</evidence>
<comment type="subcellular location">
    <subcellularLocation>
        <location evidence="1">Membrane</location>
        <topology evidence="1">Multi-pass membrane protein</topology>
    </subcellularLocation>
</comment>
<evidence type="ECO:0000256" key="7">
    <source>
        <dbReference type="SAM" id="Phobius"/>
    </source>
</evidence>
<keyword evidence="5" id="KW-0325">Glycoprotein</keyword>
<feature type="domain" description="Amino acid transporter transmembrane" evidence="8">
    <location>
        <begin position="147"/>
        <end position="475"/>
    </location>
</feature>
<comment type="similarity">
    <text evidence="6">Belongs to the TMEM104 family.</text>
</comment>
<sequence length="516" mass="57156">MAGEGMDVGEGYSSMMGLMYVFNLIVGTGALTMPSPIANAGWLLSLIILVVLAFMSFVTVTFVTESMAAANAIVHSHTVRHLKKVMKTEDVGTEDSSQQLVEHFLTDEVITNSLENEKVPLLLSNSVDTISENSAEYFNITERIEMGKMALLFFNRVGVNVFYVCIAVYLYGDLAIYAAAVSKSVRDVSCTYSPKEAFCNDTLNSTVQCWGNLDVTRGDAYRIFVTGFLLLLGPFTFFNVQKTKYLQIFTTIMRWLAFSTMITLAATALAKGKGKGHPPIANIYGVPNLFGVCVYSFMCHHSLPSLITPIKNKSSLFRLFVADYLLILLFYVLLSFTGIFAFEHPNSLYTLNFEPQNCNSSSTGESIIPENFAFLRYFLTLFPVFTLSTNFPIIAITLRNNLKSVFLKDNKRYSFFVDKILFPLLAVIPPVAIALVTEDLTVLVGVTGSYAGAAIQYIVPALLVYFARKHILTTLGLGVKNKHASPFGGTAWIVFVLTWAVLCVIFVTVNYFLPKK</sequence>
<keyword evidence="4 7" id="KW-0472">Membrane</keyword>
<evidence type="ECO:0000313" key="9">
    <source>
        <dbReference type="EMBL" id="GBM64496.1"/>
    </source>
</evidence>
<evidence type="ECO:0000313" key="10">
    <source>
        <dbReference type="Proteomes" id="UP000499080"/>
    </source>
</evidence>
<evidence type="ECO:0000256" key="6">
    <source>
        <dbReference type="ARBA" id="ARBA00038166"/>
    </source>
</evidence>
<organism evidence="9 10">
    <name type="scientific">Araneus ventricosus</name>
    <name type="common">Orbweaver spider</name>
    <name type="synonym">Epeira ventricosa</name>
    <dbReference type="NCBI Taxonomy" id="182803"/>
    <lineage>
        <taxon>Eukaryota</taxon>
        <taxon>Metazoa</taxon>
        <taxon>Ecdysozoa</taxon>
        <taxon>Arthropoda</taxon>
        <taxon>Chelicerata</taxon>
        <taxon>Arachnida</taxon>
        <taxon>Araneae</taxon>
        <taxon>Araneomorphae</taxon>
        <taxon>Entelegynae</taxon>
        <taxon>Araneoidea</taxon>
        <taxon>Araneidae</taxon>
        <taxon>Araneus</taxon>
    </lineage>
</organism>
<feature type="transmembrane region" description="Helical" evidence="7">
    <location>
        <begin position="220"/>
        <end position="240"/>
    </location>
</feature>
<keyword evidence="3 7" id="KW-1133">Transmembrane helix</keyword>
<evidence type="ECO:0000256" key="2">
    <source>
        <dbReference type="ARBA" id="ARBA00022692"/>
    </source>
</evidence>
<feature type="transmembrane region" description="Helical" evidence="7">
    <location>
        <begin position="319"/>
        <end position="342"/>
    </location>
</feature>
<keyword evidence="10" id="KW-1185">Reference proteome</keyword>
<feature type="transmembrane region" description="Helical" evidence="7">
    <location>
        <begin position="442"/>
        <end position="466"/>
    </location>
</feature>
<dbReference type="PANTHER" id="PTHR16189">
    <property type="entry name" value="TRANSMEMBRANE PROTEIN 104-RELATED"/>
    <property type="match status" value="1"/>
</dbReference>
<feature type="transmembrane region" description="Helical" evidence="7">
    <location>
        <begin position="153"/>
        <end position="172"/>
    </location>
</feature>
<evidence type="ECO:0000256" key="5">
    <source>
        <dbReference type="ARBA" id="ARBA00023180"/>
    </source>
</evidence>
<dbReference type="GO" id="GO:0016020">
    <property type="term" value="C:membrane"/>
    <property type="evidence" value="ECO:0007669"/>
    <property type="project" value="UniProtKB-SubCell"/>
</dbReference>
<accession>A0A4Y2HGK9</accession>
<keyword evidence="2 7" id="KW-0812">Transmembrane</keyword>
<feature type="transmembrane region" description="Helical" evidence="7">
    <location>
        <begin position="374"/>
        <end position="396"/>
    </location>
</feature>
<dbReference type="AlphaFoldDB" id="A0A4Y2HGK9"/>
<dbReference type="Proteomes" id="UP000499080">
    <property type="component" value="Unassembled WGS sequence"/>
</dbReference>
<comment type="caution">
    <text evidence="9">The sequence shown here is derived from an EMBL/GenBank/DDBJ whole genome shotgun (WGS) entry which is preliminary data.</text>
</comment>
<reference evidence="9 10" key="1">
    <citation type="journal article" date="2019" name="Sci. Rep.">
        <title>Orb-weaving spider Araneus ventricosus genome elucidates the spidroin gene catalogue.</title>
        <authorList>
            <person name="Kono N."/>
            <person name="Nakamura H."/>
            <person name="Ohtoshi R."/>
            <person name="Moran D.A.P."/>
            <person name="Shinohara A."/>
            <person name="Yoshida Y."/>
            <person name="Fujiwara M."/>
            <person name="Mori M."/>
            <person name="Tomita M."/>
            <person name="Arakawa K."/>
        </authorList>
    </citation>
    <scope>NUCLEOTIDE SEQUENCE [LARGE SCALE GENOMIC DNA]</scope>
</reference>
<protein>
    <submittedName>
        <fullName evidence="9">Transmembrane protein 104</fullName>
    </submittedName>
</protein>
<dbReference type="OrthoDB" id="294541at2759"/>
<evidence type="ECO:0000256" key="3">
    <source>
        <dbReference type="ARBA" id="ARBA00022989"/>
    </source>
</evidence>
<dbReference type="InterPro" id="IPR013057">
    <property type="entry name" value="AA_transpt_TM"/>
</dbReference>
<proteinExistence type="inferred from homology"/>
<feature type="transmembrane region" description="Helical" evidence="7">
    <location>
        <begin position="487"/>
        <end position="513"/>
    </location>
</feature>
<evidence type="ECO:0000259" key="8">
    <source>
        <dbReference type="Pfam" id="PF01490"/>
    </source>
</evidence>
<dbReference type="Pfam" id="PF01490">
    <property type="entry name" value="Aa_trans"/>
    <property type="match status" value="2"/>
</dbReference>